<dbReference type="EMBL" id="JACHOB010000004">
    <property type="protein sequence ID" value="MBB4659593.1"/>
    <property type="molecule type" value="Genomic_DNA"/>
</dbReference>
<gene>
    <name evidence="3" type="ORF">GGQ59_002130</name>
</gene>
<dbReference type="Proteomes" id="UP000563524">
    <property type="component" value="Unassembled WGS sequence"/>
</dbReference>
<dbReference type="InterPro" id="IPR010502">
    <property type="entry name" value="Carb-bd_dom_fam9"/>
</dbReference>
<keyword evidence="4" id="KW-1185">Reference proteome</keyword>
<evidence type="ECO:0000313" key="4">
    <source>
        <dbReference type="Proteomes" id="UP000563524"/>
    </source>
</evidence>
<dbReference type="GO" id="GO:0004553">
    <property type="term" value="F:hydrolase activity, hydrolyzing O-glycosyl compounds"/>
    <property type="evidence" value="ECO:0007669"/>
    <property type="project" value="InterPro"/>
</dbReference>
<keyword evidence="1" id="KW-0732">Signal</keyword>
<feature type="chain" id="PRO_5032322832" description="Carbohydrate-binding domain-containing protein" evidence="1">
    <location>
        <begin position="22"/>
        <end position="720"/>
    </location>
</feature>
<evidence type="ECO:0000256" key="1">
    <source>
        <dbReference type="SAM" id="SignalP"/>
    </source>
</evidence>
<evidence type="ECO:0000313" key="3">
    <source>
        <dbReference type="EMBL" id="MBB4659593.1"/>
    </source>
</evidence>
<reference evidence="3 4" key="1">
    <citation type="submission" date="2020-08" db="EMBL/GenBank/DDBJ databases">
        <title>Genomic Encyclopedia of Type Strains, Phase IV (KMG-IV): sequencing the most valuable type-strain genomes for metagenomic binning, comparative biology and taxonomic classification.</title>
        <authorList>
            <person name="Goeker M."/>
        </authorList>
    </citation>
    <scope>NUCLEOTIDE SEQUENCE [LARGE SCALE GENOMIC DNA]</scope>
    <source>
        <strain evidence="3 4">DSM 102850</strain>
    </source>
</reference>
<dbReference type="AlphaFoldDB" id="A0A840I5P4"/>
<comment type="caution">
    <text evidence="3">The sequence shown here is derived from an EMBL/GenBank/DDBJ whole genome shotgun (WGS) entry which is preliminary data.</text>
</comment>
<evidence type="ECO:0000259" key="2">
    <source>
        <dbReference type="Pfam" id="PF06452"/>
    </source>
</evidence>
<feature type="signal peptide" evidence="1">
    <location>
        <begin position="1"/>
        <end position="21"/>
    </location>
</feature>
<sequence length="720" mass="78180">MRVLTTALIAMSVAAGLPAAAQEAGPESLVARTIDLAEAPDIDGAILEPVWQQADALTGFVQIEPVLGATPTMETRAWVLHDDRNLYIAVEALDPQPDAMRVRRLERDLAIDAEPSIRVLLDPLSTGRDGYAFGLNAGGARYDALIENNRTERPEWDTIWQGRAQLTPDGWTAEFAIPFRSLGYRAEAGDWGFQITRMIPRLGEEIRLSNVDRSREIMDLTDVARLSLTAPPRDGLGVEAMVYGIVRVEHGTGEDTDTKGVLEPSVDARWSITPSLNGTVTLNTDFSDAPLDERLVNTGRFALFLPETRDFFLQDASVFQFGGAAFTGDVNGRPFFSRRIGLESGAADGIAAGTKLSGRVGRFGIGALSAWTEEGTAEPQLLSVARLSADVTAGTRIGAIATNGDPSGLTDNTVAGVDLQHIWTGLGGGNLSVDAAVLRSWQGGEAFDTIGSEVAYRSSAWTGFLQYKDIEAGYDPKLGFANRSGIRRMNGYGWKSFYLRDLPISYASLGVARGVVGDRDGTVLDGHFATFLTLRTPRQDQLFLNRLERKTTVLEPFSILSELPVAPGVYDTENYEAHLDLAPSRTVGGRLYVDWGGAYDGETIKVNPILRVRPNRHLAFEAGYTRESFDLPTGDLTVQVVSAGAEFNATPNLRIAGQAQYDDASDRLGLLGKLRWEVTPETELLVALSHGRDLAGPVKTATSQETDTRLTVRFGRVLRF</sequence>
<dbReference type="GO" id="GO:0030246">
    <property type="term" value="F:carbohydrate binding"/>
    <property type="evidence" value="ECO:0007669"/>
    <property type="project" value="InterPro"/>
</dbReference>
<dbReference type="GO" id="GO:0016052">
    <property type="term" value="P:carbohydrate catabolic process"/>
    <property type="evidence" value="ECO:0007669"/>
    <property type="project" value="InterPro"/>
</dbReference>
<proteinExistence type="predicted"/>
<dbReference type="Pfam" id="PF06452">
    <property type="entry name" value="CBM9_1"/>
    <property type="match status" value="1"/>
</dbReference>
<dbReference type="RefSeq" id="WP_183818337.1">
    <property type="nucleotide sequence ID" value="NZ_JACHOB010000004.1"/>
</dbReference>
<feature type="domain" description="Carbohydrate-binding" evidence="2">
    <location>
        <begin position="42"/>
        <end position="195"/>
    </location>
</feature>
<protein>
    <recommendedName>
        <fullName evidence="2">Carbohydrate-binding domain-containing protein</fullName>
    </recommendedName>
</protein>
<organism evidence="3 4">
    <name type="scientific">Parvularcula dongshanensis</name>
    <dbReference type="NCBI Taxonomy" id="1173995"/>
    <lineage>
        <taxon>Bacteria</taxon>
        <taxon>Pseudomonadati</taxon>
        <taxon>Pseudomonadota</taxon>
        <taxon>Alphaproteobacteria</taxon>
        <taxon>Parvularculales</taxon>
        <taxon>Parvularculaceae</taxon>
        <taxon>Parvularcula</taxon>
    </lineage>
</organism>
<name>A0A840I5P4_9PROT</name>
<dbReference type="CDD" id="cd09618">
    <property type="entry name" value="CBM9_like_2"/>
    <property type="match status" value="1"/>
</dbReference>
<dbReference type="SUPFAM" id="SSF49344">
    <property type="entry name" value="CBD9-like"/>
    <property type="match status" value="1"/>
</dbReference>
<accession>A0A840I5P4</accession>
<dbReference type="Gene3D" id="2.60.40.1190">
    <property type="match status" value="1"/>
</dbReference>